<evidence type="ECO:0008006" key="4">
    <source>
        <dbReference type="Google" id="ProtNLM"/>
    </source>
</evidence>
<dbReference type="EMBL" id="PUHP01000110">
    <property type="protein sequence ID" value="TQN73234.1"/>
    <property type="molecule type" value="Genomic_DNA"/>
</dbReference>
<reference evidence="2 3" key="1">
    <citation type="journal article" date="2019" name="Sci. Rep.">
        <title>Colletotrichum shisoi sp. nov., an anthracnose pathogen of Perilla frutescens in Japan: molecular phylogenetic, morphological and genomic evidence.</title>
        <authorList>
            <person name="Gan P."/>
            <person name="Tsushima A."/>
            <person name="Hiroyama R."/>
            <person name="Narusaka M."/>
            <person name="Takano Y."/>
            <person name="Narusaka Y."/>
            <person name="Kawaradani M."/>
            <person name="Damm U."/>
            <person name="Shirasu K."/>
        </authorList>
    </citation>
    <scope>NUCLEOTIDE SEQUENCE [LARGE SCALE GENOMIC DNA]</scope>
    <source>
        <strain evidence="2 3">PG-2018a</strain>
    </source>
</reference>
<dbReference type="Proteomes" id="UP000326340">
    <property type="component" value="Unassembled WGS sequence"/>
</dbReference>
<dbReference type="SUPFAM" id="SSF54695">
    <property type="entry name" value="POZ domain"/>
    <property type="match status" value="1"/>
</dbReference>
<dbReference type="Gene3D" id="3.30.710.10">
    <property type="entry name" value="Potassium Channel Kv1.1, Chain A"/>
    <property type="match status" value="1"/>
</dbReference>
<dbReference type="AlphaFoldDB" id="A0A5Q4C3X0"/>
<evidence type="ECO:0000256" key="1">
    <source>
        <dbReference type="SAM" id="MobiDB-lite"/>
    </source>
</evidence>
<comment type="caution">
    <text evidence="2">The sequence shown here is derived from an EMBL/GenBank/DDBJ whole genome shotgun (WGS) entry which is preliminary data.</text>
</comment>
<feature type="region of interest" description="Disordered" evidence="1">
    <location>
        <begin position="232"/>
        <end position="278"/>
    </location>
</feature>
<dbReference type="OrthoDB" id="6359816at2759"/>
<accession>A0A5Q4C3X0</accession>
<evidence type="ECO:0000313" key="3">
    <source>
        <dbReference type="Proteomes" id="UP000326340"/>
    </source>
</evidence>
<protein>
    <recommendedName>
        <fullName evidence="4">BTB domain-containing protein</fullName>
    </recommendedName>
</protein>
<dbReference type="InterPro" id="IPR011333">
    <property type="entry name" value="SKP1/BTB/POZ_sf"/>
</dbReference>
<feature type="region of interest" description="Disordered" evidence="1">
    <location>
        <begin position="82"/>
        <end position="110"/>
    </location>
</feature>
<organism evidence="2 3">
    <name type="scientific">Colletotrichum shisoi</name>
    <dbReference type="NCBI Taxonomy" id="2078593"/>
    <lineage>
        <taxon>Eukaryota</taxon>
        <taxon>Fungi</taxon>
        <taxon>Dikarya</taxon>
        <taxon>Ascomycota</taxon>
        <taxon>Pezizomycotina</taxon>
        <taxon>Sordariomycetes</taxon>
        <taxon>Hypocreomycetidae</taxon>
        <taxon>Glomerellales</taxon>
        <taxon>Glomerellaceae</taxon>
        <taxon>Colletotrichum</taxon>
        <taxon>Colletotrichum destructivum species complex</taxon>
    </lineage>
</organism>
<name>A0A5Q4C3X0_9PEZI</name>
<evidence type="ECO:0000313" key="2">
    <source>
        <dbReference type="EMBL" id="TQN73234.1"/>
    </source>
</evidence>
<proteinExistence type="predicted"/>
<sequence length="339" mass="37124">MRGVDLRHLWTTGEYSDLTINASGVIFKVHRCVVFPQCEAWKSIPEENGQLVLRGPKVTQAILQFMYSGTYTPAKMRCQLAKPVQTAENKPKTGDSSEASLGPHHAHDSSALSYDDHSMLLSACVMSMAKKYKMKDLENQAENALVAVAPSLTGHAEFTNTVEQVLKTYQDQKGLEIVLKMIRPGFSKSPGLRKRLQAVMKIYPRLALELLEQLASDLHRMEKARLAIAQGQQKTMSMRDGALSPKAADHPSTSTPQKGVSALPHLPWNATIPNNTAKGDRLANAHQNVAATGPPAIPTTPNVTPSLTTSLPWSGTAILKRKNENGLLNSEKRPRSYAN</sequence>
<keyword evidence="3" id="KW-1185">Reference proteome</keyword>
<gene>
    <name evidence="2" type="ORF">CSHISOI_02272</name>
</gene>